<dbReference type="Proteomes" id="UP000295696">
    <property type="component" value="Unassembled WGS sequence"/>
</dbReference>
<name>A0A4R3IPU6_9RHOB</name>
<evidence type="ECO:0000313" key="3">
    <source>
        <dbReference type="Proteomes" id="UP000295696"/>
    </source>
</evidence>
<gene>
    <name evidence="2" type="ORF">EDD52_1494</name>
</gene>
<dbReference type="InterPro" id="IPR001279">
    <property type="entry name" value="Metallo-B-lactamas"/>
</dbReference>
<protein>
    <submittedName>
        <fullName evidence="2">Beta-lactamase superfamily II metal-dependent hydrolase</fullName>
    </submittedName>
</protein>
<reference evidence="2 3" key="1">
    <citation type="submission" date="2019-03" db="EMBL/GenBank/DDBJ databases">
        <title>Genomic Encyclopedia of Type Strains, Phase IV (KMG-IV): sequencing the most valuable type-strain genomes for metagenomic binning, comparative biology and taxonomic classification.</title>
        <authorList>
            <person name="Goeker M."/>
        </authorList>
    </citation>
    <scope>NUCLEOTIDE SEQUENCE [LARGE SCALE GENOMIC DNA]</scope>
    <source>
        <strain evidence="2 3">DSM 104836</strain>
    </source>
</reference>
<dbReference type="PANTHER" id="PTHR30619">
    <property type="entry name" value="DNA INTERNALIZATION/COMPETENCE PROTEIN COMEC/REC2"/>
    <property type="match status" value="1"/>
</dbReference>
<dbReference type="PANTHER" id="PTHR30619:SF1">
    <property type="entry name" value="RECOMBINATION PROTEIN 2"/>
    <property type="match status" value="1"/>
</dbReference>
<evidence type="ECO:0000259" key="1">
    <source>
        <dbReference type="Pfam" id="PF00753"/>
    </source>
</evidence>
<comment type="caution">
    <text evidence="2">The sequence shown here is derived from an EMBL/GenBank/DDBJ whole genome shotgun (WGS) entry which is preliminary data.</text>
</comment>
<keyword evidence="2" id="KW-0378">Hydrolase</keyword>
<evidence type="ECO:0000313" key="2">
    <source>
        <dbReference type="EMBL" id="TCS49750.1"/>
    </source>
</evidence>
<sequence>MKKPPLPEEIEITVFGPGYGECIVVHAGSGRWIVVDSCKHGAKTPPVALRYFELIGVDPAKQVELVLVTHWHDDHIRGLNELLERCESAGICISEALTRSEFIDFLSAYSTNRASALGTGVDEFVAVLEKMRDPKRNPLRGGQDKRILNITGRELAHGENCEVWTLSPSAFQVLESNSRFASLLPKAKTTMRRAVPEGKNNHSVAAWVSIGKTNVILGADLENTADARAGWASIVCSTNRPSGDVSLFKVPHHGSENGHNIDLWDNVLSVDVIAVVTPWNRSAGLPGPEDLERLGSATANLFLTAVPSSLARARHDHSVERMMREFGISTKRHVKNVGAVTARRHASAEGEWAVKRWEME</sequence>
<dbReference type="AlphaFoldDB" id="A0A4R3IPU6"/>
<dbReference type="SUPFAM" id="SSF56281">
    <property type="entry name" value="Metallo-hydrolase/oxidoreductase"/>
    <property type="match status" value="1"/>
</dbReference>
<accession>A0A4R3IPU6</accession>
<dbReference type="InterPro" id="IPR052159">
    <property type="entry name" value="Competence_DNA_uptake"/>
</dbReference>
<feature type="domain" description="Metallo-beta-lactamase" evidence="1">
    <location>
        <begin position="16"/>
        <end position="96"/>
    </location>
</feature>
<dbReference type="Pfam" id="PF00753">
    <property type="entry name" value="Lactamase_B"/>
    <property type="match status" value="1"/>
</dbReference>
<dbReference type="Gene3D" id="3.60.15.10">
    <property type="entry name" value="Ribonuclease Z/Hydroxyacylglutathione hydrolase-like"/>
    <property type="match status" value="1"/>
</dbReference>
<organism evidence="2 3">
    <name type="scientific">Primorskyibacter sedentarius</name>
    <dbReference type="NCBI Taxonomy" id="745311"/>
    <lineage>
        <taxon>Bacteria</taxon>
        <taxon>Pseudomonadati</taxon>
        <taxon>Pseudomonadota</taxon>
        <taxon>Alphaproteobacteria</taxon>
        <taxon>Rhodobacterales</taxon>
        <taxon>Roseobacteraceae</taxon>
        <taxon>Primorskyibacter</taxon>
    </lineage>
</organism>
<dbReference type="InterPro" id="IPR036866">
    <property type="entry name" value="RibonucZ/Hydroxyglut_hydro"/>
</dbReference>
<keyword evidence="3" id="KW-1185">Reference proteome</keyword>
<dbReference type="EMBL" id="SLZU01000049">
    <property type="protein sequence ID" value="TCS49750.1"/>
    <property type="molecule type" value="Genomic_DNA"/>
</dbReference>
<dbReference type="OrthoDB" id="292594at2"/>
<dbReference type="RefSeq" id="WP_132248956.1">
    <property type="nucleotide sequence ID" value="NZ_SLZU01000049.1"/>
</dbReference>
<dbReference type="GO" id="GO:0016787">
    <property type="term" value="F:hydrolase activity"/>
    <property type="evidence" value="ECO:0007669"/>
    <property type="project" value="UniProtKB-KW"/>
</dbReference>
<proteinExistence type="predicted"/>